<evidence type="ECO:0000313" key="1">
    <source>
        <dbReference type="EMBL" id="CAB5107818.1"/>
    </source>
</evidence>
<proteinExistence type="predicted"/>
<name>A0A6J7VRD8_9ZZZZ</name>
<protein>
    <submittedName>
        <fullName evidence="1">Unannotated protein</fullName>
    </submittedName>
</protein>
<organism evidence="1">
    <name type="scientific">freshwater metagenome</name>
    <dbReference type="NCBI Taxonomy" id="449393"/>
    <lineage>
        <taxon>unclassified sequences</taxon>
        <taxon>metagenomes</taxon>
        <taxon>ecological metagenomes</taxon>
    </lineage>
</organism>
<gene>
    <name evidence="1" type="ORF">UFOPK4410_00356</name>
</gene>
<dbReference type="AlphaFoldDB" id="A0A6J7VRD8"/>
<dbReference type="EMBL" id="CAFBRV010000019">
    <property type="protein sequence ID" value="CAB5107818.1"/>
    <property type="molecule type" value="Genomic_DNA"/>
</dbReference>
<accession>A0A6J7VRD8</accession>
<reference evidence="1" key="1">
    <citation type="submission" date="2020-05" db="EMBL/GenBank/DDBJ databases">
        <authorList>
            <person name="Chiriac C."/>
            <person name="Salcher M."/>
            <person name="Ghai R."/>
            <person name="Kavagutti S V."/>
        </authorList>
    </citation>
    <scope>NUCLEOTIDE SEQUENCE</scope>
</reference>
<sequence length="241" mass="26019">MKNISLPAMLDPQRESWIGLLELAGHIPDGWTLIGGQMVHLHCWDRKVSPNRVTDDIDTVLDIRMAPKMLETFTGVLQDLGFQSAGRSIEGHEHRWIRGAAKLDVLIATGLGEKADSRKGVTGGTTLATSGGQGALDRSIKYEIALGDRTGIINCPTLVGAILVKAAAYSNTRDSFRNRHLQDISLLSTLLEGSDAVGLVLSKNEKTRAISMIAHLEMNPTILSIVAGSQEGIQSLKLLFS</sequence>